<evidence type="ECO:0000259" key="4">
    <source>
        <dbReference type="PROSITE" id="PS51186"/>
    </source>
</evidence>
<dbReference type="Gene3D" id="3.40.630.30">
    <property type="match status" value="1"/>
</dbReference>
<proteinExistence type="predicted"/>
<evidence type="ECO:0000256" key="1">
    <source>
        <dbReference type="ARBA" id="ARBA00022679"/>
    </source>
</evidence>
<dbReference type="PANTHER" id="PTHR10908">
    <property type="entry name" value="SEROTONIN N-ACETYLTRANSFERASE"/>
    <property type="match status" value="1"/>
</dbReference>
<dbReference type="CDD" id="cd04301">
    <property type="entry name" value="NAT_SF"/>
    <property type="match status" value="1"/>
</dbReference>
<keyword evidence="2" id="KW-0012">Acyltransferase</keyword>
<keyword evidence="6" id="KW-1185">Reference proteome</keyword>
<dbReference type="EMBL" id="JAPDRL010000001">
    <property type="protein sequence ID" value="KAJ9669724.1"/>
    <property type="molecule type" value="Genomic_DNA"/>
</dbReference>
<name>A0ABQ9P841_9PEZI</name>
<feature type="region of interest" description="Disordered" evidence="3">
    <location>
        <begin position="1"/>
        <end position="47"/>
    </location>
</feature>
<dbReference type="InterPro" id="IPR000182">
    <property type="entry name" value="GNAT_dom"/>
</dbReference>
<keyword evidence="1" id="KW-0808">Transferase</keyword>
<dbReference type="PANTHER" id="PTHR10908:SF0">
    <property type="entry name" value="SEROTONIN N-ACETYLTRANSFERASE"/>
    <property type="match status" value="1"/>
</dbReference>
<evidence type="ECO:0000256" key="2">
    <source>
        <dbReference type="ARBA" id="ARBA00023315"/>
    </source>
</evidence>
<feature type="domain" description="N-acetyltransferase" evidence="4">
    <location>
        <begin position="133"/>
        <end position="270"/>
    </location>
</feature>
<accession>A0ABQ9P841</accession>
<dbReference type="Pfam" id="PF00583">
    <property type="entry name" value="Acetyltransf_1"/>
    <property type="match status" value="1"/>
</dbReference>
<dbReference type="InterPro" id="IPR016181">
    <property type="entry name" value="Acyl_CoA_acyltransferase"/>
</dbReference>
<protein>
    <recommendedName>
        <fullName evidence="4">N-acetyltransferase domain-containing protein</fullName>
    </recommendedName>
</protein>
<reference evidence="5" key="1">
    <citation type="submission" date="2022-10" db="EMBL/GenBank/DDBJ databases">
        <title>Culturing micro-colonial fungi from biological soil crusts in the Mojave desert and describing Neophaeococcomyces mojavensis, and introducing the new genera and species Taxawa tesnikishii.</title>
        <authorList>
            <person name="Kurbessoian T."/>
            <person name="Stajich J.E."/>
        </authorList>
    </citation>
    <scope>NUCLEOTIDE SEQUENCE</scope>
    <source>
        <strain evidence="5">TK_1</strain>
    </source>
</reference>
<evidence type="ECO:0000313" key="5">
    <source>
        <dbReference type="EMBL" id="KAJ9669724.1"/>
    </source>
</evidence>
<sequence length="279" mass="30620">MPRDLESEIDTLDGMAPLTKEPDTGAPPITGYNNLVQDKNTDPGDKLMRDMQQDDKRNELHPFVQTLTLSNLDSCVQLENATFPPNEAASKEKFIYRLTVCGELSLGLFTTTQTVENSNNADLASVPTASTAIPVDSNQPDRKELLLGHIVATKTDNTTIKDDDMTIPPDWPSNPSASPHLGHKEHGRTVALHSLAVLPSYQRRGLGQILLKAYVQRIETSGVADRVALLTYDRLIPFYEKLGFENRGRSAVTYGGGGWNDMVLEFKKPDGGNGTAKKD</sequence>
<evidence type="ECO:0000256" key="3">
    <source>
        <dbReference type="SAM" id="MobiDB-lite"/>
    </source>
</evidence>
<evidence type="ECO:0000313" key="6">
    <source>
        <dbReference type="Proteomes" id="UP001172684"/>
    </source>
</evidence>
<dbReference type="InterPro" id="IPR051635">
    <property type="entry name" value="SNAT-like"/>
</dbReference>
<gene>
    <name evidence="5" type="ORF">H2201_000108</name>
</gene>
<dbReference type="Proteomes" id="UP001172684">
    <property type="component" value="Unassembled WGS sequence"/>
</dbReference>
<dbReference type="SUPFAM" id="SSF55729">
    <property type="entry name" value="Acyl-CoA N-acyltransferases (Nat)"/>
    <property type="match status" value="1"/>
</dbReference>
<organism evidence="5 6">
    <name type="scientific">Coniosporium apollinis</name>
    <dbReference type="NCBI Taxonomy" id="61459"/>
    <lineage>
        <taxon>Eukaryota</taxon>
        <taxon>Fungi</taxon>
        <taxon>Dikarya</taxon>
        <taxon>Ascomycota</taxon>
        <taxon>Pezizomycotina</taxon>
        <taxon>Dothideomycetes</taxon>
        <taxon>Dothideomycetes incertae sedis</taxon>
        <taxon>Coniosporium</taxon>
    </lineage>
</organism>
<dbReference type="PROSITE" id="PS51186">
    <property type="entry name" value="GNAT"/>
    <property type="match status" value="1"/>
</dbReference>
<comment type="caution">
    <text evidence="5">The sequence shown here is derived from an EMBL/GenBank/DDBJ whole genome shotgun (WGS) entry which is preliminary data.</text>
</comment>